<dbReference type="AlphaFoldDB" id="A0A2P2NMT2"/>
<dbReference type="EMBL" id="GGEC01063333">
    <property type="protein sequence ID" value="MBX43817.1"/>
    <property type="molecule type" value="Transcribed_RNA"/>
</dbReference>
<reference evidence="1" key="1">
    <citation type="submission" date="2018-02" db="EMBL/GenBank/DDBJ databases">
        <title>Rhizophora mucronata_Transcriptome.</title>
        <authorList>
            <person name="Meera S.P."/>
            <person name="Sreeshan A."/>
            <person name="Augustine A."/>
        </authorList>
    </citation>
    <scope>NUCLEOTIDE SEQUENCE</scope>
    <source>
        <tissue evidence="1">Leaf</tissue>
    </source>
</reference>
<protein>
    <submittedName>
        <fullName evidence="1">Uncharacterized protein</fullName>
    </submittedName>
</protein>
<organism evidence="1">
    <name type="scientific">Rhizophora mucronata</name>
    <name type="common">Asiatic mangrove</name>
    <dbReference type="NCBI Taxonomy" id="61149"/>
    <lineage>
        <taxon>Eukaryota</taxon>
        <taxon>Viridiplantae</taxon>
        <taxon>Streptophyta</taxon>
        <taxon>Embryophyta</taxon>
        <taxon>Tracheophyta</taxon>
        <taxon>Spermatophyta</taxon>
        <taxon>Magnoliopsida</taxon>
        <taxon>eudicotyledons</taxon>
        <taxon>Gunneridae</taxon>
        <taxon>Pentapetalae</taxon>
        <taxon>rosids</taxon>
        <taxon>fabids</taxon>
        <taxon>Malpighiales</taxon>
        <taxon>Rhizophoraceae</taxon>
        <taxon>Rhizophora</taxon>
    </lineage>
</organism>
<proteinExistence type="predicted"/>
<sequence length="28" mass="3122">MKESVSIVIKKGKLKSRIDNSMAKGYPL</sequence>
<name>A0A2P2NMT2_RHIMU</name>
<evidence type="ECO:0000313" key="1">
    <source>
        <dbReference type="EMBL" id="MBX43817.1"/>
    </source>
</evidence>
<accession>A0A2P2NMT2</accession>